<evidence type="ECO:0000256" key="1">
    <source>
        <dbReference type="SAM" id="SignalP"/>
    </source>
</evidence>
<gene>
    <name evidence="3" type="ORF">V1264_014976</name>
</gene>
<dbReference type="AlphaFoldDB" id="A0AAN9BKR7"/>
<evidence type="ECO:0000313" key="3">
    <source>
        <dbReference type="EMBL" id="KAK7106979.1"/>
    </source>
</evidence>
<organism evidence="3 4">
    <name type="scientific">Littorina saxatilis</name>
    <dbReference type="NCBI Taxonomy" id="31220"/>
    <lineage>
        <taxon>Eukaryota</taxon>
        <taxon>Metazoa</taxon>
        <taxon>Spiralia</taxon>
        <taxon>Lophotrochozoa</taxon>
        <taxon>Mollusca</taxon>
        <taxon>Gastropoda</taxon>
        <taxon>Caenogastropoda</taxon>
        <taxon>Littorinimorpha</taxon>
        <taxon>Littorinoidea</taxon>
        <taxon>Littorinidae</taxon>
        <taxon>Littorina</taxon>
    </lineage>
</organism>
<accession>A0AAN9BKR7</accession>
<comment type="caution">
    <text evidence="3">The sequence shown here is derived from an EMBL/GenBank/DDBJ whole genome shotgun (WGS) entry which is preliminary data.</text>
</comment>
<reference evidence="3 4" key="1">
    <citation type="submission" date="2024-02" db="EMBL/GenBank/DDBJ databases">
        <title>Chromosome-scale genome assembly of the rough periwinkle Littorina saxatilis.</title>
        <authorList>
            <person name="De Jode A."/>
            <person name="Faria R."/>
            <person name="Formenti G."/>
            <person name="Sims Y."/>
            <person name="Smith T.P."/>
            <person name="Tracey A."/>
            <person name="Wood J.M.D."/>
            <person name="Zagrodzka Z.B."/>
            <person name="Johannesson K."/>
            <person name="Butlin R.K."/>
            <person name="Leder E.H."/>
        </authorList>
    </citation>
    <scope>NUCLEOTIDE SEQUENCE [LARGE SCALE GENOMIC DNA]</scope>
    <source>
        <strain evidence="3">Snail1</strain>
        <tissue evidence="3">Muscle</tissue>
    </source>
</reference>
<keyword evidence="1" id="KW-0732">Signal</keyword>
<proteinExistence type="predicted"/>
<evidence type="ECO:0000259" key="2">
    <source>
        <dbReference type="Pfam" id="PF00024"/>
    </source>
</evidence>
<protein>
    <recommendedName>
        <fullName evidence="2">Apple domain-containing protein</fullName>
    </recommendedName>
</protein>
<dbReference type="EMBL" id="JBAMIC010000004">
    <property type="protein sequence ID" value="KAK7106979.1"/>
    <property type="molecule type" value="Genomic_DNA"/>
</dbReference>
<dbReference type="Proteomes" id="UP001374579">
    <property type="component" value="Unassembled WGS sequence"/>
</dbReference>
<dbReference type="Pfam" id="PF00024">
    <property type="entry name" value="PAN_1"/>
    <property type="match status" value="1"/>
</dbReference>
<evidence type="ECO:0000313" key="4">
    <source>
        <dbReference type="Proteomes" id="UP001374579"/>
    </source>
</evidence>
<dbReference type="InterPro" id="IPR003609">
    <property type="entry name" value="Pan_app"/>
</dbReference>
<feature type="signal peptide" evidence="1">
    <location>
        <begin position="1"/>
        <end position="20"/>
    </location>
</feature>
<feature type="chain" id="PRO_5043007228" description="Apple domain-containing protein" evidence="1">
    <location>
        <begin position="21"/>
        <end position="271"/>
    </location>
</feature>
<keyword evidence="4" id="KW-1185">Reference proteome</keyword>
<name>A0AAN9BKR7_9CAEN</name>
<feature type="domain" description="Apple" evidence="2">
    <location>
        <begin position="34"/>
        <end position="103"/>
    </location>
</feature>
<sequence>MKSLQLFAVLFLAFSQNVGAESVIRQILAERFDQFSGFIYNVGLVLSGEVRSPLECLRHCSLKHNCTSFTFTPGQGQGTCRGHKAESLGDSYTSITPSPSTSTYLIPSRFDLGLLNGQSGTQQGQGTTSSFPTTPTPKLYSGCESRSDCPGSMAGTPWVCFGNQCLCEMGFYYQVGTKTCEQSCEPAGNLKREFVQYENFQLANNEAPVLFDGPWPEQECEYECSTKSECCAVNFLFENTQCTGFGVLPQALNASSFRSVPQSVFKMRQCK</sequence>